<dbReference type="SUPFAM" id="SSF51126">
    <property type="entry name" value="Pectin lyase-like"/>
    <property type="match status" value="1"/>
</dbReference>
<sequence>MLKRIHLLFLVMIIMLGSCNVSELTLYVSHSDEAAQDDHAFRTIEDAMEMVSRLRNEGEKSPITISIKEGDYYLSKPILITPDLGSLNLRAASGAKVTIKGSELLDLSWQKNEGQLYVSAYDDDRIIDPLYINGIKQVLARYPNYKDGDLHWNGYAEDAIDSVRVQGWSDPAGALVHALHSGEWGGFHYKVTGKENGKLSLTGGHQNNRPSKMHKTYRMVENVFEELDTIGEWIHKNDTIYYYPIPEVNLAEAKVEVPVLKHLIEVRGSEKEFVKDITIEGIRFEHTARTFMENYEPLLRSDWTIYRGGAVLLDGVERVEIKNCDFTDLGGNAIFVSNYAKEVAISGNHIYRCGGSAICFVGSPEAVRSPAFQYGEFVPLNEMDLTKGPKSDKYPGTCLVSDNLIHDIGTIEKQTAGIQIAMAMDITVRHNSIYNVPRAGINIGDGTWGGHILEYNDVFNTVLETGDHGAFNSWGRDRFWHPNRSYMDSLVKEKPEMPFLDAIHTTIIRNNRFQCDHGWDIDLDDGSSNYHIYNNLCLSGGLKLREGFDRTVENNILINNGFHPHVWFENSQDIFRRNIVFNSHRDIRLGAWGKEVDYNFFTTASDLAKVQEKGVDSNSITGRVAFEDPVNGNYNLKPESDAYKVGFEDFDQSQFGVQSTRLKPLAQSPKIPQLIDDLGGDTDNTYTLLGAHMNNIRTMEQRSAAGLDETRGVIIQDFEAGSDFKTSGFLVGDVILEYEGFEIKSMTDLLKSYEGSKWKSAVQVEVFRNQQPINITLKIK</sequence>
<dbReference type="InterPro" id="IPR006626">
    <property type="entry name" value="PbH1"/>
</dbReference>
<feature type="domain" description="PDZ" evidence="1">
    <location>
        <begin position="704"/>
        <end position="779"/>
    </location>
</feature>
<evidence type="ECO:0000259" key="2">
    <source>
        <dbReference type="Pfam" id="PF13229"/>
    </source>
</evidence>
<accession>A0A1I6RUE6</accession>
<gene>
    <name evidence="3" type="ORF">SAMN04487906_1350</name>
</gene>
<dbReference type="Pfam" id="PF13180">
    <property type="entry name" value="PDZ_2"/>
    <property type="match status" value="1"/>
</dbReference>
<dbReference type="InterPro" id="IPR012334">
    <property type="entry name" value="Pectin_lyas_fold"/>
</dbReference>
<dbReference type="SUPFAM" id="SSF50156">
    <property type="entry name" value="PDZ domain-like"/>
    <property type="match status" value="1"/>
</dbReference>
<dbReference type="Gene3D" id="2.160.20.10">
    <property type="entry name" value="Single-stranded right-handed beta-helix, Pectin lyase-like"/>
    <property type="match status" value="1"/>
</dbReference>
<dbReference type="InterPro" id="IPR011050">
    <property type="entry name" value="Pectin_lyase_fold/virulence"/>
</dbReference>
<organism evidence="3 4">
    <name type="scientific">Zhouia amylolytica</name>
    <dbReference type="NCBI Taxonomy" id="376730"/>
    <lineage>
        <taxon>Bacteria</taxon>
        <taxon>Pseudomonadati</taxon>
        <taxon>Bacteroidota</taxon>
        <taxon>Flavobacteriia</taxon>
        <taxon>Flavobacteriales</taxon>
        <taxon>Flavobacteriaceae</taxon>
        <taxon>Zhouia</taxon>
    </lineage>
</organism>
<proteinExistence type="predicted"/>
<dbReference type="RefSeq" id="WP_074977764.1">
    <property type="nucleotide sequence ID" value="NZ_FPAG01000003.1"/>
</dbReference>
<dbReference type="PANTHER" id="PTHR36453">
    <property type="entry name" value="SECRETED PROTEIN-RELATED"/>
    <property type="match status" value="1"/>
</dbReference>
<dbReference type="Gene3D" id="2.30.42.10">
    <property type="match status" value="1"/>
</dbReference>
<evidence type="ECO:0000313" key="3">
    <source>
        <dbReference type="EMBL" id="SFS68349.1"/>
    </source>
</evidence>
<reference evidence="3 4" key="1">
    <citation type="submission" date="2016-10" db="EMBL/GenBank/DDBJ databases">
        <authorList>
            <person name="de Groot N.N."/>
        </authorList>
    </citation>
    <scope>NUCLEOTIDE SEQUENCE [LARGE SCALE GENOMIC DNA]</scope>
    <source>
        <strain evidence="3 4">CGMCC 1.6114</strain>
    </source>
</reference>
<dbReference type="InterPro" id="IPR001478">
    <property type="entry name" value="PDZ"/>
</dbReference>
<feature type="domain" description="Right handed beta helix" evidence="2">
    <location>
        <begin position="307"/>
        <end position="364"/>
    </location>
</feature>
<evidence type="ECO:0000259" key="1">
    <source>
        <dbReference type="Pfam" id="PF13180"/>
    </source>
</evidence>
<dbReference type="OrthoDB" id="9808066at2"/>
<evidence type="ECO:0000313" key="4">
    <source>
        <dbReference type="Proteomes" id="UP000183209"/>
    </source>
</evidence>
<dbReference type="InterPro" id="IPR039448">
    <property type="entry name" value="Beta_helix"/>
</dbReference>
<dbReference type="SMART" id="SM00710">
    <property type="entry name" value="PbH1"/>
    <property type="match status" value="5"/>
</dbReference>
<dbReference type="EMBL" id="FPAG01000003">
    <property type="protein sequence ID" value="SFS68349.1"/>
    <property type="molecule type" value="Genomic_DNA"/>
</dbReference>
<dbReference type="AlphaFoldDB" id="A0A1I6RUE6"/>
<dbReference type="PANTHER" id="PTHR36453:SF1">
    <property type="entry name" value="RIGHT HANDED BETA HELIX DOMAIN-CONTAINING PROTEIN"/>
    <property type="match status" value="1"/>
</dbReference>
<protein>
    <submittedName>
        <fullName evidence="3">Right handed beta helix region</fullName>
    </submittedName>
</protein>
<dbReference type="Pfam" id="PF13229">
    <property type="entry name" value="Beta_helix"/>
    <property type="match status" value="1"/>
</dbReference>
<dbReference type="Proteomes" id="UP000183209">
    <property type="component" value="Unassembled WGS sequence"/>
</dbReference>
<dbReference type="PROSITE" id="PS51257">
    <property type="entry name" value="PROKAR_LIPOPROTEIN"/>
    <property type="match status" value="1"/>
</dbReference>
<name>A0A1I6RUE6_9FLAO</name>
<dbReference type="InterPro" id="IPR036034">
    <property type="entry name" value="PDZ_sf"/>
</dbReference>